<dbReference type="SUPFAM" id="SSF88659">
    <property type="entry name" value="Sigma3 and sigma4 domains of RNA polymerase sigma factors"/>
    <property type="match status" value="1"/>
</dbReference>
<dbReference type="NCBIfam" id="TIGR02937">
    <property type="entry name" value="sigma70-ECF"/>
    <property type="match status" value="1"/>
</dbReference>
<dbReference type="NCBIfam" id="TIGR02985">
    <property type="entry name" value="Sig70_bacteroi1"/>
    <property type="match status" value="1"/>
</dbReference>
<dbReference type="RefSeq" id="WP_079645942.1">
    <property type="nucleotide sequence ID" value="NZ_FUZF01000033.1"/>
</dbReference>
<dbReference type="InterPro" id="IPR013325">
    <property type="entry name" value="RNA_pol_sigma_r2"/>
</dbReference>
<proteinExistence type="inferred from homology"/>
<accession>A0A1T5GSH8</accession>
<dbReference type="InterPro" id="IPR014327">
    <property type="entry name" value="RNA_pol_sigma70_bacteroid"/>
</dbReference>
<dbReference type="Pfam" id="PF04542">
    <property type="entry name" value="Sigma70_r2"/>
    <property type="match status" value="1"/>
</dbReference>
<dbReference type="PANTHER" id="PTHR43133:SF46">
    <property type="entry name" value="RNA POLYMERASE SIGMA-70 FACTOR ECF SUBFAMILY"/>
    <property type="match status" value="1"/>
</dbReference>
<comment type="similarity">
    <text evidence="1">Belongs to the sigma-70 factor family. ECF subfamily.</text>
</comment>
<gene>
    <name evidence="8" type="ORF">SAMN05660841_04328</name>
</gene>
<dbReference type="InterPro" id="IPR013324">
    <property type="entry name" value="RNA_pol_sigma_r3/r4-like"/>
</dbReference>
<keyword evidence="9" id="KW-1185">Reference proteome</keyword>
<dbReference type="PANTHER" id="PTHR43133">
    <property type="entry name" value="RNA POLYMERASE ECF-TYPE SIGMA FACTO"/>
    <property type="match status" value="1"/>
</dbReference>
<evidence type="ECO:0000313" key="8">
    <source>
        <dbReference type="EMBL" id="SKC11351.1"/>
    </source>
</evidence>
<keyword evidence="3" id="KW-0731">Sigma factor</keyword>
<dbReference type="GO" id="GO:0016987">
    <property type="term" value="F:sigma factor activity"/>
    <property type="evidence" value="ECO:0007669"/>
    <property type="project" value="UniProtKB-KW"/>
</dbReference>
<keyword evidence="2" id="KW-0805">Transcription regulation</keyword>
<dbReference type="Gene3D" id="1.10.1740.10">
    <property type="match status" value="1"/>
</dbReference>
<evidence type="ECO:0000256" key="5">
    <source>
        <dbReference type="SAM" id="Phobius"/>
    </source>
</evidence>
<protein>
    <submittedName>
        <fullName evidence="8">RNA polymerase sigma-70 factor, ECF subfamily</fullName>
    </submittedName>
</protein>
<feature type="transmembrane region" description="Helical" evidence="5">
    <location>
        <begin position="178"/>
        <end position="195"/>
    </location>
</feature>
<evidence type="ECO:0000256" key="3">
    <source>
        <dbReference type="ARBA" id="ARBA00023082"/>
    </source>
</evidence>
<evidence type="ECO:0000256" key="1">
    <source>
        <dbReference type="ARBA" id="ARBA00010641"/>
    </source>
</evidence>
<dbReference type="InterPro" id="IPR036388">
    <property type="entry name" value="WH-like_DNA-bd_sf"/>
</dbReference>
<keyword evidence="5" id="KW-0472">Membrane</keyword>
<organism evidence="8 9">
    <name type="scientific">Sphingobacterium nematocida</name>
    <dbReference type="NCBI Taxonomy" id="1513896"/>
    <lineage>
        <taxon>Bacteria</taxon>
        <taxon>Pseudomonadati</taxon>
        <taxon>Bacteroidota</taxon>
        <taxon>Sphingobacteriia</taxon>
        <taxon>Sphingobacteriales</taxon>
        <taxon>Sphingobacteriaceae</taxon>
        <taxon>Sphingobacterium</taxon>
    </lineage>
</organism>
<name>A0A1T5GSH8_9SPHI</name>
<dbReference type="Gene3D" id="1.10.10.10">
    <property type="entry name" value="Winged helix-like DNA-binding domain superfamily/Winged helix DNA-binding domain"/>
    <property type="match status" value="1"/>
</dbReference>
<dbReference type="Proteomes" id="UP000190150">
    <property type="component" value="Unassembled WGS sequence"/>
</dbReference>
<feature type="domain" description="RNA polymerase sigma factor 70 region 4 type 2" evidence="7">
    <location>
        <begin position="134"/>
        <end position="178"/>
    </location>
</feature>
<dbReference type="GO" id="GO:0006352">
    <property type="term" value="P:DNA-templated transcription initiation"/>
    <property type="evidence" value="ECO:0007669"/>
    <property type="project" value="InterPro"/>
</dbReference>
<dbReference type="InterPro" id="IPR039425">
    <property type="entry name" value="RNA_pol_sigma-70-like"/>
</dbReference>
<sequence length="197" mass="23476">MKGTKYIYTPDKKLVEIINEGDHRAFEELFNRYKEKLYHHAYRMIPDTEICNDIIQDTFLAVWAKHETWTVEDSALPYLYQSVRNKILNHLSRQEVSNRYIDSFQHLVQSGQCYTEEKVLEKELLKLIEAGKSGLAPRTREIFELNREQHLSYKEIGKKLDISEKTAKKQVHNALKYLRSKLTSFLFSLLFYFFLVF</sequence>
<dbReference type="SUPFAM" id="SSF88946">
    <property type="entry name" value="Sigma2 domain of RNA polymerase sigma factors"/>
    <property type="match status" value="1"/>
</dbReference>
<dbReference type="OrthoDB" id="659569at2"/>
<dbReference type="AlphaFoldDB" id="A0A1T5GSH8"/>
<evidence type="ECO:0000256" key="2">
    <source>
        <dbReference type="ARBA" id="ARBA00023015"/>
    </source>
</evidence>
<reference evidence="9" key="1">
    <citation type="submission" date="2017-02" db="EMBL/GenBank/DDBJ databases">
        <authorList>
            <person name="Varghese N."/>
            <person name="Submissions S."/>
        </authorList>
    </citation>
    <scope>NUCLEOTIDE SEQUENCE [LARGE SCALE GENOMIC DNA]</scope>
    <source>
        <strain evidence="9">DSM 24091</strain>
    </source>
</reference>
<dbReference type="EMBL" id="FUZF01000033">
    <property type="protein sequence ID" value="SKC11351.1"/>
    <property type="molecule type" value="Genomic_DNA"/>
</dbReference>
<evidence type="ECO:0000259" key="7">
    <source>
        <dbReference type="Pfam" id="PF08281"/>
    </source>
</evidence>
<dbReference type="GO" id="GO:0003677">
    <property type="term" value="F:DNA binding"/>
    <property type="evidence" value="ECO:0007669"/>
    <property type="project" value="InterPro"/>
</dbReference>
<dbReference type="STRING" id="1513896.SAMN05660841_04328"/>
<dbReference type="InterPro" id="IPR007627">
    <property type="entry name" value="RNA_pol_sigma70_r2"/>
</dbReference>
<evidence type="ECO:0000259" key="6">
    <source>
        <dbReference type="Pfam" id="PF04542"/>
    </source>
</evidence>
<dbReference type="InterPro" id="IPR013249">
    <property type="entry name" value="RNA_pol_sigma70_r4_t2"/>
</dbReference>
<evidence type="ECO:0000313" key="9">
    <source>
        <dbReference type="Proteomes" id="UP000190150"/>
    </source>
</evidence>
<keyword evidence="4" id="KW-0804">Transcription</keyword>
<keyword evidence="5" id="KW-1133">Transmembrane helix</keyword>
<dbReference type="Pfam" id="PF08281">
    <property type="entry name" value="Sigma70_r4_2"/>
    <property type="match status" value="1"/>
</dbReference>
<dbReference type="InterPro" id="IPR014284">
    <property type="entry name" value="RNA_pol_sigma-70_dom"/>
</dbReference>
<evidence type="ECO:0000256" key="4">
    <source>
        <dbReference type="ARBA" id="ARBA00023163"/>
    </source>
</evidence>
<feature type="domain" description="RNA polymerase sigma-70 region 2" evidence="6">
    <location>
        <begin position="29"/>
        <end position="94"/>
    </location>
</feature>
<keyword evidence="5" id="KW-0812">Transmembrane</keyword>